<evidence type="ECO:0000256" key="1">
    <source>
        <dbReference type="SAM" id="Phobius"/>
    </source>
</evidence>
<dbReference type="AlphaFoldDB" id="A0A0L8G5D2"/>
<organism evidence="2">
    <name type="scientific">Octopus bimaculoides</name>
    <name type="common">California two-spotted octopus</name>
    <dbReference type="NCBI Taxonomy" id="37653"/>
    <lineage>
        <taxon>Eukaryota</taxon>
        <taxon>Metazoa</taxon>
        <taxon>Spiralia</taxon>
        <taxon>Lophotrochozoa</taxon>
        <taxon>Mollusca</taxon>
        <taxon>Cephalopoda</taxon>
        <taxon>Coleoidea</taxon>
        <taxon>Octopodiformes</taxon>
        <taxon>Octopoda</taxon>
        <taxon>Incirrata</taxon>
        <taxon>Octopodidae</taxon>
        <taxon>Octopus</taxon>
    </lineage>
</organism>
<gene>
    <name evidence="2" type="ORF">OCBIM_22039802mg</name>
</gene>
<keyword evidence="1" id="KW-0812">Transmembrane</keyword>
<proteinExistence type="predicted"/>
<keyword evidence="1" id="KW-1133">Transmembrane helix</keyword>
<reference evidence="2" key="1">
    <citation type="submission" date="2015-07" db="EMBL/GenBank/DDBJ databases">
        <title>MeaNS - Measles Nucleotide Surveillance Program.</title>
        <authorList>
            <person name="Tran T."/>
            <person name="Druce J."/>
        </authorList>
    </citation>
    <scope>NUCLEOTIDE SEQUENCE</scope>
    <source>
        <strain evidence="2">UCB-OBI-ISO-001</strain>
        <tissue evidence="2">Gonad</tissue>
    </source>
</reference>
<dbReference type="EMBL" id="KQ423759">
    <property type="protein sequence ID" value="KOF72236.1"/>
    <property type="molecule type" value="Genomic_DNA"/>
</dbReference>
<dbReference type="OrthoDB" id="6185671at2759"/>
<evidence type="ECO:0000313" key="2">
    <source>
        <dbReference type="EMBL" id="KOF72236.1"/>
    </source>
</evidence>
<feature type="transmembrane region" description="Helical" evidence="1">
    <location>
        <begin position="342"/>
        <end position="362"/>
    </location>
</feature>
<keyword evidence="1" id="KW-0472">Membrane</keyword>
<name>A0A0L8G5D2_OCTBM</name>
<accession>A0A0L8G5D2</accession>
<protein>
    <submittedName>
        <fullName evidence="2">Uncharacterized protein</fullName>
    </submittedName>
</protein>
<sequence>MFLVSYFLGTHWSIEVKLNKTYGNDEYSFEIEPFVKTNVVFRPNNKTSNKSFFLPMEMNERSRIKLLMKGKFWLDTDIKLKNMETSEIYSCIYLHDQFIQTSYHECSSANASVWKIELTSRPRLIRNITEIDVFLGVPGSETDSLHNLTLRKLAYLPTFADFTNIGNIRTSEADIHFNDTNKAFDIFKIVVTRVLTGEEYGCANLHKTIPAKYSCRLLQSKNWQLRIISPEEHEQTFFVEIIQDTLSFFSRGLIWRNLCKHGFDCVDNFNLKTYEDNEITGLKLHFLDKPLRINDISLRNDYSEYKFKATKESKIEYHAVTEFIPITKEKFHPDKTVHNMKIVIGLFVVIILLLIIIIVILCNRFKMLRKSLNKGYISTPQDTGRCKVYIPMQDANITRPSTELGSQLQNPEDIYANTDPMSGGSAAVRDSAVYEDLH</sequence>